<dbReference type="OrthoDB" id="4258484at2"/>
<evidence type="ECO:0000256" key="3">
    <source>
        <dbReference type="ARBA" id="ARBA00022643"/>
    </source>
</evidence>
<protein>
    <submittedName>
        <fullName evidence="11">Oxidoreductase</fullName>
    </submittedName>
</protein>
<dbReference type="Gene3D" id="2.40.30.10">
    <property type="entry name" value="Translation factors"/>
    <property type="match status" value="1"/>
</dbReference>
<proteinExistence type="predicted"/>
<dbReference type="GO" id="GO:0046872">
    <property type="term" value="F:metal ion binding"/>
    <property type="evidence" value="ECO:0007669"/>
    <property type="project" value="UniProtKB-KW"/>
</dbReference>
<feature type="domain" description="FAD-binding FR-type" evidence="10">
    <location>
        <begin position="3"/>
        <end position="107"/>
    </location>
</feature>
<dbReference type="InterPro" id="IPR012675">
    <property type="entry name" value="Beta-grasp_dom_sf"/>
</dbReference>
<dbReference type="PANTHER" id="PTHR47354:SF1">
    <property type="entry name" value="CARNITINE MONOOXYGENASE REDUCTASE SUBUNIT"/>
    <property type="match status" value="1"/>
</dbReference>
<dbReference type="Pfam" id="PF22290">
    <property type="entry name" value="DmmA-like_N"/>
    <property type="match status" value="1"/>
</dbReference>
<gene>
    <name evidence="11" type="ORF">E1H14_09220</name>
</gene>
<evidence type="ECO:0000259" key="10">
    <source>
        <dbReference type="PROSITE" id="PS51384"/>
    </source>
</evidence>
<dbReference type="InterPro" id="IPR006058">
    <property type="entry name" value="2Fe2S_fd_BS"/>
</dbReference>
<sequence>MSHSMFEVRVAAIEEVAPMIREFCFEPVQGSLPSFSPGSHILVEMPARPRPYRNAYSLLSDPRDARHYRIAVRLQERSRGGSRFMHEQVQCGDNLRISAPANLFAPYWPAKKHLLIAGGVGITPFLSFLPEFVRRQQNFELHYLFRSQQTGAYRDSLRQGLGQALHLYDSSQGQRCDLHALLARQSPGTHVYICGPQSLIDTVTFLAQELGWPRSCVHFETFTAAQPGQAFSVELARSGQTLAVEPEESLLEALEGAGVDLPNLCRGGVCGQCVTRVLEGAVEHRDAFLSAEEKSRQDCIMPCVSRAQGHHLKLDL</sequence>
<dbReference type="InterPro" id="IPR017938">
    <property type="entry name" value="Riboflavin_synthase-like_b-brl"/>
</dbReference>
<dbReference type="GO" id="GO:0051537">
    <property type="term" value="F:2 iron, 2 sulfur cluster binding"/>
    <property type="evidence" value="ECO:0007669"/>
    <property type="project" value="UniProtKB-KW"/>
</dbReference>
<keyword evidence="4" id="KW-0001">2Fe-2S</keyword>
<evidence type="ECO:0000313" key="12">
    <source>
        <dbReference type="Proteomes" id="UP000325302"/>
    </source>
</evidence>
<evidence type="ECO:0000313" key="11">
    <source>
        <dbReference type="EMBL" id="KAA0874441.1"/>
    </source>
</evidence>
<dbReference type="RefSeq" id="WP_149391174.1">
    <property type="nucleotide sequence ID" value="NZ_SMRS01000006.1"/>
</dbReference>
<keyword evidence="8" id="KW-0411">Iron-sulfur</keyword>
<dbReference type="SUPFAM" id="SSF54292">
    <property type="entry name" value="2Fe-2S ferredoxin-like"/>
    <property type="match status" value="1"/>
</dbReference>
<name>A0A5A9W4H0_9GAMM</name>
<keyword evidence="6" id="KW-0560">Oxidoreductase</keyword>
<dbReference type="InterPro" id="IPR036010">
    <property type="entry name" value="2Fe-2S_ferredoxin-like_sf"/>
</dbReference>
<dbReference type="Pfam" id="PF00111">
    <property type="entry name" value="Fer2"/>
    <property type="match status" value="1"/>
</dbReference>
<keyword evidence="3" id="KW-0288">FMN</keyword>
<keyword evidence="12" id="KW-1185">Reference proteome</keyword>
<dbReference type="AlphaFoldDB" id="A0A5A9W4H0"/>
<comment type="cofactor">
    <cofactor evidence="1">
        <name>FMN</name>
        <dbReference type="ChEBI" id="CHEBI:58210"/>
    </cofactor>
</comment>
<dbReference type="GO" id="GO:0016491">
    <property type="term" value="F:oxidoreductase activity"/>
    <property type="evidence" value="ECO:0007669"/>
    <property type="project" value="UniProtKB-KW"/>
</dbReference>
<dbReference type="EMBL" id="SMRS01000006">
    <property type="protein sequence ID" value="KAA0874441.1"/>
    <property type="molecule type" value="Genomic_DNA"/>
</dbReference>
<dbReference type="SUPFAM" id="SSF52343">
    <property type="entry name" value="Ferredoxin reductase-like, C-terminal NADP-linked domain"/>
    <property type="match status" value="1"/>
</dbReference>
<dbReference type="InterPro" id="IPR001041">
    <property type="entry name" value="2Fe-2S_ferredoxin-type"/>
</dbReference>
<dbReference type="SUPFAM" id="SSF63380">
    <property type="entry name" value="Riboflavin synthase domain-like"/>
    <property type="match status" value="1"/>
</dbReference>
<keyword evidence="7" id="KW-0408">Iron</keyword>
<dbReference type="PROSITE" id="PS51384">
    <property type="entry name" value="FAD_FR"/>
    <property type="match status" value="1"/>
</dbReference>
<dbReference type="InterPro" id="IPR017927">
    <property type="entry name" value="FAD-bd_FR_type"/>
</dbReference>
<evidence type="ECO:0000256" key="7">
    <source>
        <dbReference type="ARBA" id="ARBA00023004"/>
    </source>
</evidence>
<evidence type="ECO:0000256" key="2">
    <source>
        <dbReference type="ARBA" id="ARBA00022630"/>
    </source>
</evidence>
<dbReference type="PROSITE" id="PS51085">
    <property type="entry name" value="2FE2S_FER_2"/>
    <property type="match status" value="1"/>
</dbReference>
<evidence type="ECO:0000256" key="5">
    <source>
        <dbReference type="ARBA" id="ARBA00022723"/>
    </source>
</evidence>
<evidence type="ECO:0000256" key="1">
    <source>
        <dbReference type="ARBA" id="ARBA00001917"/>
    </source>
</evidence>
<dbReference type="PROSITE" id="PS00197">
    <property type="entry name" value="2FE2S_FER_1"/>
    <property type="match status" value="1"/>
</dbReference>
<evidence type="ECO:0000256" key="4">
    <source>
        <dbReference type="ARBA" id="ARBA00022714"/>
    </source>
</evidence>
<comment type="caution">
    <text evidence="11">The sequence shown here is derived from an EMBL/GenBank/DDBJ whole genome shotgun (WGS) entry which is preliminary data.</text>
</comment>
<dbReference type="CDD" id="cd00207">
    <property type="entry name" value="fer2"/>
    <property type="match status" value="1"/>
</dbReference>
<keyword evidence="5" id="KW-0479">Metal-binding</keyword>
<dbReference type="PANTHER" id="PTHR47354">
    <property type="entry name" value="NADH OXIDOREDUCTASE HCR"/>
    <property type="match status" value="1"/>
</dbReference>
<keyword evidence="2" id="KW-0285">Flavoprotein</keyword>
<reference evidence="11 12" key="1">
    <citation type="submission" date="2019-03" db="EMBL/GenBank/DDBJ databases">
        <title>Nitrincola sp. nov. isolated from an Indian soda lake.</title>
        <authorList>
            <person name="Joshi A."/>
            <person name="Thite S.V."/>
            <person name="Joseph N."/>
            <person name="Dhotre D."/>
            <person name="Moorthy M."/>
            <person name="Shouche Y.S."/>
        </authorList>
    </citation>
    <scope>NUCLEOTIDE SEQUENCE [LARGE SCALE GENOMIC DNA]</scope>
    <source>
        <strain evidence="11 12">MEB193</strain>
    </source>
</reference>
<feature type="domain" description="2Fe-2S ferredoxin-type" evidence="9">
    <location>
        <begin position="231"/>
        <end position="316"/>
    </location>
</feature>
<dbReference type="PRINTS" id="PR00409">
    <property type="entry name" value="PHDIOXRDTASE"/>
</dbReference>
<accession>A0A5A9W4H0</accession>
<organism evidence="11 12">
    <name type="scientific">Nitrincola tapanii</name>
    <dbReference type="NCBI Taxonomy" id="1708751"/>
    <lineage>
        <taxon>Bacteria</taxon>
        <taxon>Pseudomonadati</taxon>
        <taxon>Pseudomonadota</taxon>
        <taxon>Gammaproteobacteria</taxon>
        <taxon>Oceanospirillales</taxon>
        <taxon>Oceanospirillaceae</taxon>
        <taxon>Nitrincola</taxon>
    </lineage>
</organism>
<dbReference type="Gene3D" id="3.10.20.30">
    <property type="match status" value="1"/>
</dbReference>
<dbReference type="Gene3D" id="3.40.50.80">
    <property type="entry name" value="Nucleotide-binding domain of ferredoxin-NADP reductase (FNR) module"/>
    <property type="match status" value="1"/>
</dbReference>
<dbReference type="CDD" id="cd06185">
    <property type="entry name" value="PDR_like"/>
    <property type="match status" value="1"/>
</dbReference>
<dbReference type="Proteomes" id="UP000325302">
    <property type="component" value="Unassembled WGS sequence"/>
</dbReference>
<evidence type="ECO:0000256" key="8">
    <source>
        <dbReference type="ARBA" id="ARBA00023014"/>
    </source>
</evidence>
<dbReference type="InterPro" id="IPR039261">
    <property type="entry name" value="FNR_nucleotide-bd"/>
</dbReference>
<dbReference type="InterPro" id="IPR050415">
    <property type="entry name" value="MRET"/>
</dbReference>
<evidence type="ECO:0000256" key="6">
    <source>
        <dbReference type="ARBA" id="ARBA00023002"/>
    </source>
</evidence>
<dbReference type="InterPro" id="IPR054582">
    <property type="entry name" value="DmmA-like_N"/>
</dbReference>
<evidence type="ECO:0000259" key="9">
    <source>
        <dbReference type="PROSITE" id="PS51085"/>
    </source>
</evidence>